<dbReference type="EMBL" id="CAACVS010000167">
    <property type="protein sequence ID" value="VEU38394.1"/>
    <property type="molecule type" value="Genomic_DNA"/>
</dbReference>
<feature type="transmembrane region" description="Helical" evidence="1">
    <location>
        <begin position="269"/>
        <end position="292"/>
    </location>
</feature>
<evidence type="ECO:0000313" key="3">
    <source>
        <dbReference type="Proteomes" id="UP000291116"/>
    </source>
</evidence>
<dbReference type="AlphaFoldDB" id="A0A448Z8Q8"/>
<name>A0A448Z8Q8_9STRA</name>
<protein>
    <submittedName>
        <fullName evidence="2">Uncharacterized protein</fullName>
    </submittedName>
</protein>
<feature type="transmembrane region" description="Helical" evidence="1">
    <location>
        <begin position="237"/>
        <end position="257"/>
    </location>
</feature>
<keyword evidence="3" id="KW-1185">Reference proteome</keyword>
<organism evidence="2 3">
    <name type="scientific">Pseudo-nitzschia multistriata</name>
    <dbReference type="NCBI Taxonomy" id="183589"/>
    <lineage>
        <taxon>Eukaryota</taxon>
        <taxon>Sar</taxon>
        <taxon>Stramenopiles</taxon>
        <taxon>Ochrophyta</taxon>
        <taxon>Bacillariophyta</taxon>
        <taxon>Bacillariophyceae</taxon>
        <taxon>Bacillariophycidae</taxon>
        <taxon>Bacillariales</taxon>
        <taxon>Bacillariaceae</taxon>
        <taxon>Pseudo-nitzschia</taxon>
    </lineage>
</organism>
<keyword evidence="1" id="KW-0812">Transmembrane</keyword>
<gene>
    <name evidence="2" type="ORF">PSNMU_V1.4_AUG-EV-PASAV3_0052150</name>
</gene>
<feature type="transmembrane region" description="Helical" evidence="1">
    <location>
        <begin position="183"/>
        <end position="205"/>
    </location>
</feature>
<feature type="transmembrane region" description="Helical" evidence="1">
    <location>
        <begin position="105"/>
        <end position="124"/>
    </location>
</feature>
<evidence type="ECO:0000313" key="2">
    <source>
        <dbReference type="EMBL" id="VEU38394.1"/>
    </source>
</evidence>
<dbReference type="Proteomes" id="UP000291116">
    <property type="component" value="Unassembled WGS sequence"/>
</dbReference>
<keyword evidence="1" id="KW-0472">Membrane</keyword>
<feature type="transmembrane region" description="Helical" evidence="1">
    <location>
        <begin position="211"/>
        <end position="230"/>
    </location>
</feature>
<reference evidence="2 3" key="1">
    <citation type="submission" date="2019-01" db="EMBL/GenBank/DDBJ databases">
        <authorList>
            <person name="Ferrante I. M."/>
        </authorList>
    </citation>
    <scope>NUCLEOTIDE SEQUENCE [LARGE SCALE GENOMIC DNA]</scope>
    <source>
        <strain evidence="2 3">B856</strain>
    </source>
</reference>
<feature type="transmembrane region" description="Helical" evidence="1">
    <location>
        <begin position="144"/>
        <end position="163"/>
    </location>
</feature>
<proteinExistence type="predicted"/>
<feature type="transmembrane region" description="Helical" evidence="1">
    <location>
        <begin position="74"/>
        <end position="98"/>
    </location>
</feature>
<sequence length="308" mass="34579">MGTIFYPDLFPYEEPNLPWADGERPDRSTLNPYGFWNGKYVKDDEPLCRYTMPLYLCSLCGDNTSPDPTGIEKWSVIIAHWGPFPIGIFALWCVYVRFDLLKERIYSPFLLLVSIFNLGVGSMAEADSHYFTMNWNACYDSAETFAKLYFYIFIGSGFAIQCLSLRKAGVPLIRTPSGACDWFFFVLDLLLIFFTILTPIVWALIAQKPATTMFIVTQSIAAICCIPRVYSNLGPSTIHLVGGILCQVIAVVGAIPIVDWLTFTGNQYIHVLLAFTFVLNEGGIFYLVYIMVDPKKAEAGRGENAPLI</sequence>
<accession>A0A448Z8Q8</accession>
<evidence type="ECO:0000256" key="1">
    <source>
        <dbReference type="SAM" id="Phobius"/>
    </source>
</evidence>
<keyword evidence="1" id="KW-1133">Transmembrane helix</keyword>